<keyword evidence="5" id="KW-1185">Reference proteome</keyword>
<dbReference type="Pfam" id="PF13646">
    <property type="entry name" value="HEAT_2"/>
    <property type="match status" value="1"/>
</dbReference>
<sequence length="224" mass="24750">MTSSPDSIQKLLTSEDFGDRIHGLNELRTLDAETAWPLLIPLIKDAQVRVRYAAVSQMDTVGIANVSQARTLLLDRLHNDPEADVRAAAADAIGALQIREAFPDLKRAYEGTSDWLIQMSIIACLGELGAPEGFELLKTALASPEPLVQLAAISSLGELQQPEAIPLLVPFLQHEDWQVRQRLVQAFSCFDQSQVAEYLQRLTQDEVDQVANYARDCLQPSQAD</sequence>
<proteinExistence type="predicted"/>
<keyword evidence="3" id="KW-0605">Phycobilisome</keyword>
<dbReference type="PANTHER" id="PTHR12697:SF39">
    <property type="entry name" value="SLR1687 PROTEIN"/>
    <property type="match status" value="1"/>
</dbReference>
<keyword evidence="2" id="KW-0677">Repeat</keyword>
<dbReference type="PANTHER" id="PTHR12697">
    <property type="entry name" value="PBS LYASE HEAT-LIKE PROTEIN"/>
    <property type="match status" value="1"/>
</dbReference>
<organism evidence="4 5">
    <name type="scientific">Lyngbya confervoides BDU141951</name>
    <dbReference type="NCBI Taxonomy" id="1574623"/>
    <lineage>
        <taxon>Bacteria</taxon>
        <taxon>Bacillati</taxon>
        <taxon>Cyanobacteriota</taxon>
        <taxon>Cyanophyceae</taxon>
        <taxon>Oscillatoriophycideae</taxon>
        <taxon>Oscillatoriales</taxon>
        <taxon>Microcoleaceae</taxon>
        <taxon>Lyngbya</taxon>
    </lineage>
</organism>
<dbReference type="SUPFAM" id="SSF48371">
    <property type="entry name" value="ARM repeat"/>
    <property type="match status" value="1"/>
</dbReference>
<dbReference type="InterPro" id="IPR000357">
    <property type="entry name" value="HEAT"/>
</dbReference>
<gene>
    <name evidence="4" type="ORF">QQ91_0010870</name>
</gene>
<evidence type="ECO:0000313" key="5">
    <source>
        <dbReference type="Proteomes" id="UP000031561"/>
    </source>
</evidence>
<dbReference type="InterPro" id="IPR011989">
    <property type="entry name" value="ARM-like"/>
</dbReference>
<keyword evidence="1" id="KW-0042">Antenna complex</keyword>
<dbReference type="Pfam" id="PF02985">
    <property type="entry name" value="HEAT"/>
    <property type="match status" value="1"/>
</dbReference>
<dbReference type="Proteomes" id="UP000031561">
    <property type="component" value="Unassembled WGS sequence"/>
</dbReference>
<evidence type="ECO:0000256" key="2">
    <source>
        <dbReference type="ARBA" id="ARBA00022737"/>
    </source>
</evidence>
<dbReference type="InterPro" id="IPR004155">
    <property type="entry name" value="PBS_lyase_HEAT"/>
</dbReference>
<dbReference type="GO" id="GO:0030089">
    <property type="term" value="C:phycobilisome"/>
    <property type="evidence" value="ECO:0007669"/>
    <property type="project" value="UniProtKB-KW"/>
</dbReference>
<dbReference type="Gene3D" id="1.25.10.10">
    <property type="entry name" value="Leucine-rich Repeat Variant"/>
    <property type="match status" value="1"/>
</dbReference>
<protein>
    <submittedName>
        <fullName evidence="4">HEAT repeat domain-containing protein</fullName>
    </submittedName>
</protein>
<dbReference type="InterPro" id="IPR016024">
    <property type="entry name" value="ARM-type_fold"/>
</dbReference>
<evidence type="ECO:0000256" key="3">
    <source>
        <dbReference type="ARBA" id="ARBA00022738"/>
    </source>
</evidence>
<evidence type="ECO:0000256" key="1">
    <source>
        <dbReference type="ARBA" id="ARBA00022549"/>
    </source>
</evidence>
<dbReference type="RefSeq" id="WP_166274992.1">
    <property type="nucleotide sequence ID" value="NZ_JTHE03000061.1"/>
</dbReference>
<comment type="caution">
    <text evidence="4">The sequence shown here is derived from an EMBL/GenBank/DDBJ whole genome shotgun (WGS) entry which is preliminary data.</text>
</comment>
<dbReference type="SMART" id="SM00567">
    <property type="entry name" value="EZ_HEAT"/>
    <property type="match status" value="4"/>
</dbReference>
<dbReference type="EMBL" id="JTHE03000061">
    <property type="protein sequence ID" value="MCM1983318.1"/>
    <property type="molecule type" value="Genomic_DNA"/>
</dbReference>
<reference evidence="4 5" key="1">
    <citation type="journal article" date="2015" name="Genome Announc.">
        <title>Draft Genome Sequence of Filamentous Marine Cyanobacterium Lyngbya confervoides Strain BDU141951.</title>
        <authorList>
            <person name="Chandrababunaidu M.M."/>
            <person name="Sen D."/>
            <person name="Tripathy S."/>
        </authorList>
    </citation>
    <scope>NUCLEOTIDE SEQUENCE [LARGE SCALE GENOMIC DNA]</scope>
    <source>
        <strain evidence="4 5">BDU141951</strain>
    </source>
</reference>
<name>A0ABD4T4B8_9CYAN</name>
<evidence type="ECO:0000313" key="4">
    <source>
        <dbReference type="EMBL" id="MCM1983318.1"/>
    </source>
</evidence>
<dbReference type="AlphaFoldDB" id="A0ABD4T4B8"/>
<accession>A0ABD4T4B8</accession>